<keyword evidence="6" id="KW-0255">Endonuclease</keyword>
<dbReference type="PANTHER" id="PTHR33064">
    <property type="entry name" value="POL PROTEIN"/>
    <property type="match status" value="1"/>
</dbReference>
<dbReference type="GO" id="GO:0004519">
    <property type="term" value="F:endonuclease activity"/>
    <property type="evidence" value="ECO:0007669"/>
    <property type="project" value="UniProtKB-KW"/>
</dbReference>
<proteinExistence type="predicted"/>
<reference evidence="10" key="1">
    <citation type="submission" date="2022-12" db="EMBL/GenBank/DDBJ databases">
        <title>Draft genome assemblies for two species of Escallonia (Escalloniales).</title>
        <authorList>
            <person name="Chanderbali A."/>
            <person name="Dervinis C."/>
            <person name="Anghel I."/>
            <person name="Soltis D."/>
            <person name="Soltis P."/>
            <person name="Zapata F."/>
        </authorList>
    </citation>
    <scope>NUCLEOTIDE SEQUENCE</scope>
    <source>
        <strain evidence="10">UCBG92.1500</strain>
        <tissue evidence="10">Leaf</tissue>
    </source>
</reference>
<dbReference type="GO" id="GO:0004190">
    <property type="term" value="F:aspartic-type endopeptidase activity"/>
    <property type="evidence" value="ECO:0007669"/>
    <property type="project" value="UniProtKB-KW"/>
</dbReference>
<dbReference type="InterPro" id="IPR043502">
    <property type="entry name" value="DNA/RNA_pol_sf"/>
</dbReference>
<evidence type="ECO:0000256" key="6">
    <source>
        <dbReference type="ARBA" id="ARBA00022759"/>
    </source>
</evidence>
<dbReference type="PANTHER" id="PTHR33064:SF37">
    <property type="entry name" value="RIBONUCLEASE H"/>
    <property type="match status" value="1"/>
</dbReference>
<evidence type="ECO:0000259" key="9">
    <source>
        <dbReference type="Pfam" id="PF17917"/>
    </source>
</evidence>
<keyword evidence="5" id="KW-0064">Aspartyl protease</keyword>
<evidence type="ECO:0000256" key="3">
    <source>
        <dbReference type="ARBA" id="ARBA00022695"/>
    </source>
</evidence>
<evidence type="ECO:0000256" key="5">
    <source>
        <dbReference type="ARBA" id="ARBA00022750"/>
    </source>
</evidence>
<keyword evidence="8" id="KW-0695">RNA-directed DNA polymerase</keyword>
<keyword evidence="4" id="KW-0540">Nuclease</keyword>
<accession>A0AA88UEG7</accession>
<dbReference type="AlphaFoldDB" id="A0AA88UEG7"/>
<keyword evidence="2" id="KW-0808">Transferase</keyword>
<keyword evidence="11" id="KW-1185">Reference proteome</keyword>
<dbReference type="SUPFAM" id="SSF56672">
    <property type="entry name" value="DNA/RNA polymerases"/>
    <property type="match status" value="1"/>
</dbReference>
<feature type="domain" description="Reverse transcriptase RNase H-like" evidence="9">
    <location>
        <begin position="162"/>
        <end position="210"/>
    </location>
</feature>
<comment type="caution">
    <text evidence="10">The sequence shown here is derived from an EMBL/GenBank/DDBJ whole genome shotgun (WGS) entry which is preliminary data.</text>
</comment>
<sequence>MKTVNTDVKPLVAMQLMIGVKKREVTYFATLNKEDIIMLLSEFLSNEIKDALEANKDDLLPELPKFVKSTWEGKVLRNKLYLKREKYSLVKDEVHFFGHKIKGKVLKIDKDKVKTIKEWEKTTKYFELFLDLVNSYLAVYERLFKKSGPIDRAAQEGQGIIAIGGVLIQEGHFIAFESLKINDTEERFKEQEKEMMIVFHCLKTLRHYLLVVDL</sequence>
<dbReference type="GO" id="GO:0006508">
    <property type="term" value="P:proteolysis"/>
    <property type="evidence" value="ECO:0007669"/>
    <property type="project" value="UniProtKB-KW"/>
</dbReference>
<dbReference type="Proteomes" id="UP001187471">
    <property type="component" value="Unassembled WGS sequence"/>
</dbReference>
<evidence type="ECO:0000256" key="2">
    <source>
        <dbReference type="ARBA" id="ARBA00022679"/>
    </source>
</evidence>
<dbReference type="GO" id="GO:0003964">
    <property type="term" value="F:RNA-directed DNA polymerase activity"/>
    <property type="evidence" value="ECO:0007669"/>
    <property type="project" value="UniProtKB-KW"/>
</dbReference>
<protein>
    <recommendedName>
        <fullName evidence="9">Reverse transcriptase RNase H-like domain-containing protein</fullName>
    </recommendedName>
</protein>
<evidence type="ECO:0000313" key="10">
    <source>
        <dbReference type="EMBL" id="KAK2981495.1"/>
    </source>
</evidence>
<name>A0AA88UEG7_9ASTE</name>
<keyword evidence="3" id="KW-0548">Nucleotidyltransferase</keyword>
<evidence type="ECO:0000256" key="7">
    <source>
        <dbReference type="ARBA" id="ARBA00022801"/>
    </source>
</evidence>
<gene>
    <name evidence="10" type="ORF">RJ640_030957</name>
</gene>
<keyword evidence="7" id="KW-0378">Hydrolase</keyword>
<organism evidence="10 11">
    <name type="scientific">Escallonia rubra</name>
    <dbReference type="NCBI Taxonomy" id="112253"/>
    <lineage>
        <taxon>Eukaryota</taxon>
        <taxon>Viridiplantae</taxon>
        <taxon>Streptophyta</taxon>
        <taxon>Embryophyta</taxon>
        <taxon>Tracheophyta</taxon>
        <taxon>Spermatophyta</taxon>
        <taxon>Magnoliopsida</taxon>
        <taxon>eudicotyledons</taxon>
        <taxon>Gunneridae</taxon>
        <taxon>Pentapetalae</taxon>
        <taxon>asterids</taxon>
        <taxon>campanulids</taxon>
        <taxon>Escalloniales</taxon>
        <taxon>Escalloniaceae</taxon>
        <taxon>Escallonia</taxon>
    </lineage>
</organism>
<keyword evidence="1" id="KW-0645">Protease</keyword>
<dbReference type="InterPro" id="IPR051320">
    <property type="entry name" value="Viral_Replic_Matur_Polypro"/>
</dbReference>
<evidence type="ECO:0000256" key="8">
    <source>
        <dbReference type="ARBA" id="ARBA00022918"/>
    </source>
</evidence>
<evidence type="ECO:0000313" key="11">
    <source>
        <dbReference type="Proteomes" id="UP001187471"/>
    </source>
</evidence>
<evidence type="ECO:0000256" key="4">
    <source>
        <dbReference type="ARBA" id="ARBA00022722"/>
    </source>
</evidence>
<dbReference type="InterPro" id="IPR041373">
    <property type="entry name" value="RT_RNaseH"/>
</dbReference>
<dbReference type="EMBL" id="JAVXUO010001517">
    <property type="protein sequence ID" value="KAK2981495.1"/>
    <property type="molecule type" value="Genomic_DNA"/>
</dbReference>
<dbReference type="Pfam" id="PF17917">
    <property type="entry name" value="RT_RNaseH"/>
    <property type="match status" value="1"/>
</dbReference>
<evidence type="ECO:0000256" key="1">
    <source>
        <dbReference type="ARBA" id="ARBA00022670"/>
    </source>
</evidence>